<dbReference type="InterPro" id="IPR050407">
    <property type="entry name" value="Geranylgeranyl_reductase"/>
</dbReference>
<dbReference type="PRINTS" id="PR00420">
    <property type="entry name" value="RNGMNOXGNASE"/>
</dbReference>
<dbReference type="GO" id="GO:0016628">
    <property type="term" value="F:oxidoreductase activity, acting on the CH-CH group of donors, NAD or NADP as acceptor"/>
    <property type="evidence" value="ECO:0007669"/>
    <property type="project" value="InterPro"/>
</dbReference>
<dbReference type="AlphaFoldDB" id="A0A1M6LFI3"/>
<sequence>MRTYRTIVAGGGMAGLAAAIFLRRAGEEVLVLEKSKTPNFKTCAGGITPRGATLAARLNINLGPLVNLYIMENNTPPWHYNRFEADIPVMGVADRQVIDQSVFLQAREEGVPIEHATVKKLDYSRGKFLIKTDNGDFSCRILIGADGANSLVRRSFGVKTPYYARAAIYRCIETEKYQDRIIFDGGCVPGGYGWVFPTGPGTVNAGVYDIGKSFGGKIKEGLDAYIKDRFGLTSPPGQARGGVIPWGGHTRPANGMPLLLVGDAGGFADPLTGEGIYQAIYTARIAARAVIKSRDHKTVRRRFYRTLLPMRVNVKGTEWFCPLAHTPFGARMGARLLGKRWVYAPAAEGLLQGFNSVSIGALFPFLLPYSFLKPRLKSHRSRSHCSLKDHAAGVF</sequence>
<gene>
    <name evidence="4" type="ORF">SAMN02745216_02122</name>
</gene>
<dbReference type="RefSeq" id="WP_073475580.1">
    <property type="nucleotide sequence ID" value="NZ_FQZU01000010.1"/>
</dbReference>
<evidence type="ECO:0000256" key="1">
    <source>
        <dbReference type="ARBA" id="ARBA00022630"/>
    </source>
</evidence>
<dbReference type="Gene3D" id="3.50.50.60">
    <property type="entry name" value="FAD/NAD(P)-binding domain"/>
    <property type="match status" value="1"/>
</dbReference>
<evidence type="ECO:0000256" key="2">
    <source>
        <dbReference type="ARBA" id="ARBA00023002"/>
    </source>
</evidence>
<dbReference type="InterPro" id="IPR036188">
    <property type="entry name" value="FAD/NAD-bd_sf"/>
</dbReference>
<organism evidence="4 5">
    <name type="scientific">Desulfatibacillum alkenivorans DSM 16219</name>
    <dbReference type="NCBI Taxonomy" id="1121393"/>
    <lineage>
        <taxon>Bacteria</taxon>
        <taxon>Pseudomonadati</taxon>
        <taxon>Thermodesulfobacteriota</taxon>
        <taxon>Desulfobacteria</taxon>
        <taxon>Desulfobacterales</taxon>
        <taxon>Desulfatibacillaceae</taxon>
        <taxon>Desulfatibacillum</taxon>
    </lineage>
</organism>
<dbReference type="NCBIfam" id="TIGR02032">
    <property type="entry name" value="GG-red-SF"/>
    <property type="match status" value="1"/>
</dbReference>
<feature type="domain" description="FAD-dependent oxidoreductase 2 FAD-binding" evidence="3">
    <location>
        <begin position="7"/>
        <end position="37"/>
    </location>
</feature>
<dbReference type="EMBL" id="FQZU01000010">
    <property type="protein sequence ID" value="SHJ69964.1"/>
    <property type="molecule type" value="Genomic_DNA"/>
</dbReference>
<accession>A0A1M6LFI3</accession>
<dbReference type="PANTHER" id="PTHR42685">
    <property type="entry name" value="GERANYLGERANYL DIPHOSPHATE REDUCTASE"/>
    <property type="match status" value="1"/>
</dbReference>
<dbReference type="Pfam" id="PF00890">
    <property type="entry name" value="FAD_binding_2"/>
    <property type="match status" value="1"/>
</dbReference>
<evidence type="ECO:0000313" key="4">
    <source>
        <dbReference type="EMBL" id="SHJ69964.1"/>
    </source>
</evidence>
<keyword evidence="5" id="KW-1185">Reference proteome</keyword>
<dbReference type="InterPro" id="IPR003953">
    <property type="entry name" value="FAD-dep_OxRdtase_2_FAD-bd"/>
</dbReference>
<dbReference type="PANTHER" id="PTHR42685:SF22">
    <property type="entry name" value="CONDITIONED MEDIUM FACTOR RECEPTOR 1"/>
    <property type="match status" value="1"/>
</dbReference>
<evidence type="ECO:0000259" key="3">
    <source>
        <dbReference type="Pfam" id="PF00890"/>
    </source>
</evidence>
<evidence type="ECO:0000313" key="5">
    <source>
        <dbReference type="Proteomes" id="UP000183994"/>
    </source>
</evidence>
<dbReference type="OrthoDB" id="9799983at2"/>
<dbReference type="Proteomes" id="UP000183994">
    <property type="component" value="Unassembled WGS sequence"/>
</dbReference>
<dbReference type="InterPro" id="IPR011777">
    <property type="entry name" value="Geranylgeranyl_Rdtase_fam"/>
</dbReference>
<keyword evidence="1" id="KW-0285">Flavoprotein</keyword>
<dbReference type="STRING" id="1121393.SAMN02745216_02122"/>
<name>A0A1M6LFI3_9BACT</name>
<dbReference type="SUPFAM" id="SSF51905">
    <property type="entry name" value="FAD/NAD(P)-binding domain"/>
    <property type="match status" value="1"/>
</dbReference>
<reference evidence="5" key="1">
    <citation type="submission" date="2016-11" db="EMBL/GenBank/DDBJ databases">
        <authorList>
            <person name="Varghese N."/>
            <person name="Submissions S."/>
        </authorList>
    </citation>
    <scope>NUCLEOTIDE SEQUENCE [LARGE SCALE GENOMIC DNA]</scope>
    <source>
        <strain evidence="5">DSM 16219</strain>
    </source>
</reference>
<protein>
    <submittedName>
        <fullName evidence="4">Geranylgeranyl reductase family</fullName>
    </submittedName>
</protein>
<keyword evidence="2" id="KW-0560">Oxidoreductase</keyword>
<proteinExistence type="predicted"/>